<name>A0A382MIA9_9ZZZZ</name>
<reference evidence="3" key="1">
    <citation type="submission" date="2018-05" db="EMBL/GenBank/DDBJ databases">
        <authorList>
            <person name="Lanie J.A."/>
            <person name="Ng W.-L."/>
            <person name="Kazmierczak K.M."/>
            <person name="Andrzejewski T.M."/>
            <person name="Davidsen T.M."/>
            <person name="Wayne K.J."/>
            <person name="Tettelin H."/>
            <person name="Glass J.I."/>
            <person name="Rusch D."/>
            <person name="Podicherti R."/>
            <person name="Tsui H.-C.T."/>
            <person name="Winkler M.E."/>
        </authorList>
    </citation>
    <scope>NUCLEOTIDE SEQUENCE</scope>
</reference>
<dbReference type="Pfam" id="PF00795">
    <property type="entry name" value="CN_hydrolase"/>
    <property type="match status" value="1"/>
</dbReference>
<accession>A0A382MIA9</accession>
<dbReference type="Gene3D" id="3.60.110.10">
    <property type="entry name" value="Carbon-nitrogen hydrolase"/>
    <property type="match status" value="1"/>
</dbReference>
<dbReference type="PANTHER" id="PTHR43674:SF16">
    <property type="entry name" value="CARBON-NITROGEN FAMILY, PUTATIVE (AFU_ORTHOLOGUE AFUA_5G02350)-RELATED"/>
    <property type="match status" value="1"/>
</dbReference>
<feature type="non-terminal residue" evidence="3">
    <location>
        <position position="1"/>
    </location>
</feature>
<dbReference type="InterPro" id="IPR003010">
    <property type="entry name" value="C-N_Hydrolase"/>
</dbReference>
<gene>
    <name evidence="3" type="ORF">METZ01_LOCUS301224</name>
</gene>
<evidence type="ECO:0000259" key="2">
    <source>
        <dbReference type="PROSITE" id="PS50263"/>
    </source>
</evidence>
<dbReference type="AlphaFoldDB" id="A0A382MIA9"/>
<dbReference type="GO" id="GO:0016811">
    <property type="term" value="F:hydrolase activity, acting on carbon-nitrogen (but not peptide) bonds, in linear amides"/>
    <property type="evidence" value="ECO:0007669"/>
    <property type="project" value="TreeGrafter"/>
</dbReference>
<evidence type="ECO:0000313" key="3">
    <source>
        <dbReference type="EMBL" id="SVC48370.1"/>
    </source>
</evidence>
<dbReference type="EMBL" id="UINC01093719">
    <property type="protein sequence ID" value="SVC48370.1"/>
    <property type="molecule type" value="Genomic_DNA"/>
</dbReference>
<organism evidence="3">
    <name type="scientific">marine metagenome</name>
    <dbReference type="NCBI Taxonomy" id="408172"/>
    <lineage>
        <taxon>unclassified sequences</taxon>
        <taxon>metagenomes</taxon>
        <taxon>ecological metagenomes</taxon>
    </lineage>
</organism>
<evidence type="ECO:0000256" key="1">
    <source>
        <dbReference type="ARBA" id="ARBA00022801"/>
    </source>
</evidence>
<dbReference type="InterPro" id="IPR036526">
    <property type="entry name" value="C-N_Hydrolase_sf"/>
</dbReference>
<protein>
    <recommendedName>
        <fullName evidence="2">CN hydrolase domain-containing protein</fullName>
    </recommendedName>
</protein>
<dbReference type="PROSITE" id="PS50263">
    <property type="entry name" value="CN_HYDROLASE"/>
    <property type="match status" value="1"/>
</dbReference>
<dbReference type="PANTHER" id="PTHR43674">
    <property type="entry name" value="NITRILASE C965.09-RELATED"/>
    <property type="match status" value="1"/>
</dbReference>
<dbReference type="InterPro" id="IPR050345">
    <property type="entry name" value="Aliph_Amidase/BUP"/>
</dbReference>
<keyword evidence="1" id="KW-0378">Hydrolase</keyword>
<sequence>VAACQVDQPNPEDRTQIGRNTARMLEMVDMAVEGYSPFWDVKLFAFPEFGHAAPVYPTSRGLLAKLTVPIPNEHTEKYVAKARQLGVYIQTGTFLEEDPKWPGKVFNTTCLIGPDGILSRYRKVNPWIPWEVHTSPHDLPDYDEELFPVARTPIGNIGVAICYDWLFPESLRQLTANGAEILIRVSAYMDPWGATEPMDWWTVVNRCRALENTAYVVAANQGAALAHYAPFSWPGGSMVVDYDGRLLARADPGPGEKIVVAPIDVGSLRHERDRRRGHDMRSHLRTEAYPLYGRSVFPPATRGDEAVHTVDVNEAVIEQARQRGQGGD</sequence>
<proteinExistence type="predicted"/>
<feature type="domain" description="CN hydrolase" evidence="2">
    <location>
        <begin position="1"/>
        <end position="265"/>
    </location>
</feature>
<dbReference type="SUPFAM" id="SSF56317">
    <property type="entry name" value="Carbon-nitrogen hydrolase"/>
    <property type="match status" value="1"/>
</dbReference>